<organism evidence="1 2">
    <name type="scientific">Streptacidiphilus fuscans</name>
    <dbReference type="NCBI Taxonomy" id="2789292"/>
    <lineage>
        <taxon>Bacteria</taxon>
        <taxon>Bacillati</taxon>
        <taxon>Actinomycetota</taxon>
        <taxon>Actinomycetes</taxon>
        <taxon>Kitasatosporales</taxon>
        <taxon>Streptomycetaceae</taxon>
        <taxon>Streptacidiphilus</taxon>
    </lineage>
</organism>
<dbReference type="Pfam" id="PF10604">
    <property type="entry name" value="Polyketide_cyc2"/>
    <property type="match status" value="1"/>
</dbReference>
<gene>
    <name evidence="1" type="ORF">I2501_14270</name>
</gene>
<protein>
    <submittedName>
        <fullName evidence="1">SRPBCC family protein</fullName>
    </submittedName>
</protein>
<dbReference type="RefSeq" id="WP_196194348.1">
    <property type="nucleotide sequence ID" value="NZ_JADPRT010000005.1"/>
</dbReference>
<sequence>MRYADGLGVECEVEVDAALSRVWELVTDIGLPARFSPELQRVAWLDGADRPQVGARFQGWNENARLGAWSTVSHVVELAEHRVFAWVVTDAEGRFGGPTRDPANAMASWRYELSAASDGSTLLRQSALIGPGRNGVTLAIERMPEREEQIIAFRLADLRSGMETTLRGIKSLAEEAEHG</sequence>
<dbReference type="Gene3D" id="3.30.530.20">
    <property type="match status" value="1"/>
</dbReference>
<dbReference type="Proteomes" id="UP000657385">
    <property type="component" value="Unassembled WGS sequence"/>
</dbReference>
<dbReference type="InterPro" id="IPR023393">
    <property type="entry name" value="START-like_dom_sf"/>
</dbReference>
<dbReference type="AlphaFoldDB" id="A0A931B4G5"/>
<proteinExistence type="predicted"/>
<reference evidence="1" key="1">
    <citation type="submission" date="2020-11" db="EMBL/GenBank/DDBJ databases">
        <title>Isolation and identification of active actinomycetes.</title>
        <authorList>
            <person name="Yu B."/>
        </authorList>
    </citation>
    <scope>NUCLEOTIDE SEQUENCE</scope>
    <source>
        <strain evidence="1">NEAU-YB345</strain>
    </source>
</reference>
<name>A0A931B4G5_9ACTN</name>
<comment type="caution">
    <text evidence="1">The sequence shown here is derived from an EMBL/GenBank/DDBJ whole genome shotgun (WGS) entry which is preliminary data.</text>
</comment>
<accession>A0A931B4G5</accession>
<dbReference type="EMBL" id="JADPRT010000005">
    <property type="protein sequence ID" value="MBF9069187.1"/>
    <property type="molecule type" value="Genomic_DNA"/>
</dbReference>
<keyword evidence="2" id="KW-1185">Reference proteome</keyword>
<dbReference type="SUPFAM" id="SSF55961">
    <property type="entry name" value="Bet v1-like"/>
    <property type="match status" value="1"/>
</dbReference>
<evidence type="ECO:0000313" key="2">
    <source>
        <dbReference type="Proteomes" id="UP000657385"/>
    </source>
</evidence>
<evidence type="ECO:0000313" key="1">
    <source>
        <dbReference type="EMBL" id="MBF9069187.1"/>
    </source>
</evidence>
<dbReference type="InterPro" id="IPR019587">
    <property type="entry name" value="Polyketide_cyclase/dehydratase"/>
</dbReference>